<protein>
    <recommendedName>
        <fullName evidence="17">RING-type E3 ubiquitin transferase</fullName>
    </recommendedName>
</protein>
<feature type="compositionally biased region" description="Polar residues" evidence="11">
    <location>
        <begin position="424"/>
        <end position="441"/>
    </location>
</feature>
<sequence>MDDGEDNLDTERRDRIIELAQQQQLTLQRLNEIVENQRNVHANYYARSAVQDNEPAQLGQQPRNEEERDIILLDDMQEHRQEEERHPQPLPDEDHHTRQRPRHLVQAVDRHYGAHFSSCSFTSIYFTLSAFIAILALITTPSNVRFSSIWMRVNPSSSAAEVHQQLQQTVDAFKAHARKLEDWKVSVDGRGNLEDMGLKKSDVWEGVASHSKAMRSSSTDSSKQTIESMYTPPSSTSWAGSFLNFFGDGKDRFNERPQDASDGRPLVGRIEQYILLQELKFRTALAHFLLTETSEKSASKAPETDKPSSSRRRIIPWERLKHDSFGQSVPHNAAIRSLLSPILSAMNPSSVEPILSTEAGDDADIPNTASKSTSPPIITIADKIFSSTPRLIAIANLLVVMTYLLQTAVADLFLGHINTSNAAGNTPNLATGRTPSQTFSDEASRRRRVGRERFVGFLLFKLLLISVVLELDRVDLFILFSWYTLLSFLRSLSHLAGNTANHASQSGESPRPGVLRLLVLVLVCNVLAAMGCVAIFPGWNMLLLLTFDCILLGIDVVTHILRHVVSTAEEVHRIKMSLLEETQLELHAQRRVRMGSSNDTIGSSRGREMESDENTPGLHWGGHESQVRADYDLLFENELRRIDGAIQISESAHGQQMASIGTTVFSLEMTALCLTISHFLHVWSLHGRAGLSLVDGVLALHLHSTISLIGKKIAERRNMHRVTREINNSFADASDLDIRKASGAGDVCCICLNSLLVGGVKKVACGHLFHTNCLREVLERERSFANAKCPLCRASVVTGRHDLHVVHHVGAVGVGVVNRRAQPAQPINQQLNTGEQSLLRFSTENLLPSWLPIPAFAFEVVRRETIVAVEPNPNREAGWQRFFRRGGQVQGEDVNNIGNNQLRPEASFWRRFLILMGAIPMSPEEEAVALEQLVDMFPQYDRADLLRELRARRSAEAVAESILLGIFSGIPRGGGGVDM</sequence>
<evidence type="ECO:0000256" key="9">
    <source>
        <dbReference type="ARBA" id="ARBA00023136"/>
    </source>
</evidence>
<accession>A0ABD3PXF4</accession>
<keyword evidence="16" id="KW-1185">Reference proteome</keyword>
<dbReference type="GO" id="GO:0016020">
    <property type="term" value="C:membrane"/>
    <property type="evidence" value="ECO:0007669"/>
    <property type="project" value="UniProtKB-SubCell"/>
</dbReference>
<evidence type="ECO:0000313" key="16">
    <source>
        <dbReference type="Proteomes" id="UP001530315"/>
    </source>
</evidence>
<keyword evidence="8 12" id="KW-1133">Transmembrane helix</keyword>
<keyword evidence="2" id="KW-0808">Transferase</keyword>
<evidence type="ECO:0000256" key="6">
    <source>
        <dbReference type="ARBA" id="ARBA00022786"/>
    </source>
</evidence>
<dbReference type="Pfam" id="PF13639">
    <property type="entry name" value="zf-RING_2"/>
    <property type="match status" value="1"/>
</dbReference>
<feature type="transmembrane region" description="Helical" evidence="12">
    <location>
        <begin position="124"/>
        <end position="144"/>
    </location>
</feature>
<reference evidence="15 16" key="1">
    <citation type="submission" date="2024-10" db="EMBL/GenBank/DDBJ databases">
        <title>Updated reference genomes for cyclostephanoid diatoms.</title>
        <authorList>
            <person name="Roberts W.R."/>
            <person name="Alverson A.J."/>
        </authorList>
    </citation>
    <scope>NUCLEOTIDE SEQUENCE [LARGE SCALE GENOMIC DNA]</scope>
    <source>
        <strain evidence="15 16">AJA276-08</strain>
    </source>
</reference>
<dbReference type="InterPro" id="IPR001841">
    <property type="entry name" value="Znf_RING"/>
</dbReference>
<gene>
    <name evidence="15" type="ORF">ACHAW5_004084</name>
</gene>
<dbReference type="SMART" id="SM00184">
    <property type="entry name" value="RING"/>
    <property type="match status" value="1"/>
</dbReference>
<comment type="caution">
    <text evidence="15">The sequence shown here is derived from an EMBL/GenBank/DDBJ whole genome shotgun (WGS) entry which is preliminary data.</text>
</comment>
<evidence type="ECO:0000256" key="12">
    <source>
        <dbReference type="SAM" id="Phobius"/>
    </source>
</evidence>
<dbReference type="GO" id="GO:0008270">
    <property type="term" value="F:zinc ion binding"/>
    <property type="evidence" value="ECO:0007669"/>
    <property type="project" value="UniProtKB-KW"/>
</dbReference>
<evidence type="ECO:0000259" key="13">
    <source>
        <dbReference type="PROSITE" id="PS50089"/>
    </source>
</evidence>
<evidence type="ECO:0000256" key="2">
    <source>
        <dbReference type="ARBA" id="ARBA00022679"/>
    </source>
</evidence>
<evidence type="ECO:0000256" key="3">
    <source>
        <dbReference type="ARBA" id="ARBA00022692"/>
    </source>
</evidence>
<keyword evidence="5 10" id="KW-0863">Zinc-finger</keyword>
<feature type="domain" description="CUE" evidence="14">
    <location>
        <begin position="925"/>
        <end position="966"/>
    </location>
</feature>
<keyword evidence="7" id="KW-0862">Zinc</keyword>
<comment type="subcellular location">
    <subcellularLocation>
        <location evidence="1">Membrane</location>
        <topology evidence="1">Multi-pass membrane protein</topology>
    </subcellularLocation>
</comment>
<dbReference type="PROSITE" id="PS50089">
    <property type="entry name" value="ZF_RING_2"/>
    <property type="match status" value="1"/>
</dbReference>
<feature type="transmembrane region" description="Helical" evidence="12">
    <location>
        <begin position="454"/>
        <end position="471"/>
    </location>
</feature>
<keyword evidence="6" id="KW-0833">Ubl conjugation pathway</keyword>
<evidence type="ECO:0000256" key="4">
    <source>
        <dbReference type="ARBA" id="ARBA00022723"/>
    </source>
</evidence>
<organism evidence="15 16">
    <name type="scientific">Stephanodiscus triporus</name>
    <dbReference type="NCBI Taxonomy" id="2934178"/>
    <lineage>
        <taxon>Eukaryota</taxon>
        <taxon>Sar</taxon>
        <taxon>Stramenopiles</taxon>
        <taxon>Ochrophyta</taxon>
        <taxon>Bacillariophyta</taxon>
        <taxon>Coscinodiscophyceae</taxon>
        <taxon>Thalassiosirophycidae</taxon>
        <taxon>Stephanodiscales</taxon>
        <taxon>Stephanodiscaceae</taxon>
        <taxon>Stephanodiscus</taxon>
    </lineage>
</organism>
<feature type="region of interest" description="Disordered" evidence="11">
    <location>
        <begin position="79"/>
        <end position="101"/>
    </location>
</feature>
<dbReference type="SUPFAM" id="SSF57850">
    <property type="entry name" value="RING/U-box"/>
    <property type="match status" value="1"/>
</dbReference>
<name>A0ABD3PXF4_9STRA</name>
<evidence type="ECO:0000256" key="1">
    <source>
        <dbReference type="ARBA" id="ARBA00004141"/>
    </source>
</evidence>
<evidence type="ECO:0000256" key="5">
    <source>
        <dbReference type="ARBA" id="ARBA00022771"/>
    </source>
</evidence>
<dbReference type="PANTHER" id="PTHR15067">
    <property type="entry name" value="E3 UBIQUITIN-PROTEIN LIGASE RNF8"/>
    <property type="match status" value="1"/>
</dbReference>
<keyword evidence="4" id="KW-0479">Metal-binding</keyword>
<feature type="transmembrane region" description="Helical" evidence="12">
    <location>
        <begin position="517"/>
        <end position="536"/>
    </location>
</feature>
<evidence type="ECO:0000256" key="11">
    <source>
        <dbReference type="SAM" id="MobiDB-lite"/>
    </source>
</evidence>
<evidence type="ECO:0000313" key="15">
    <source>
        <dbReference type="EMBL" id="KAL3792209.1"/>
    </source>
</evidence>
<evidence type="ECO:0000256" key="8">
    <source>
        <dbReference type="ARBA" id="ARBA00022989"/>
    </source>
</evidence>
<feature type="region of interest" description="Disordered" evidence="11">
    <location>
        <begin position="424"/>
        <end position="443"/>
    </location>
</feature>
<dbReference type="AlphaFoldDB" id="A0ABD3PXF4"/>
<evidence type="ECO:0008006" key="17">
    <source>
        <dbReference type="Google" id="ProtNLM"/>
    </source>
</evidence>
<feature type="domain" description="RING-type" evidence="13">
    <location>
        <begin position="748"/>
        <end position="793"/>
    </location>
</feature>
<evidence type="ECO:0000259" key="14">
    <source>
        <dbReference type="PROSITE" id="PS51140"/>
    </source>
</evidence>
<dbReference type="InterPro" id="IPR013083">
    <property type="entry name" value="Znf_RING/FYVE/PHD"/>
</dbReference>
<dbReference type="Proteomes" id="UP001530315">
    <property type="component" value="Unassembled WGS sequence"/>
</dbReference>
<dbReference type="EMBL" id="JALLAZ020000562">
    <property type="protein sequence ID" value="KAL3792209.1"/>
    <property type="molecule type" value="Genomic_DNA"/>
</dbReference>
<proteinExistence type="predicted"/>
<dbReference type="Gene3D" id="3.30.40.10">
    <property type="entry name" value="Zinc/RING finger domain, C3HC4 (zinc finger)"/>
    <property type="match status" value="1"/>
</dbReference>
<feature type="transmembrane region" description="Helical" evidence="12">
    <location>
        <begin position="477"/>
        <end position="496"/>
    </location>
</feature>
<keyword evidence="3 12" id="KW-0812">Transmembrane</keyword>
<keyword evidence="9 12" id="KW-0472">Membrane</keyword>
<dbReference type="PROSITE" id="PS51140">
    <property type="entry name" value="CUE"/>
    <property type="match status" value="1"/>
</dbReference>
<evidence type="ECO:0000256" key="10">
    <source>
        <dbReference type="PROSITE-ProRule" id="PRU00175"/>
    </source>
</evidence>
<evidence type="ECO:0000256" key="7">
    <source>
        <dbReference type="ARBA" id="ARBA00022833"/>
    </source>
</evidence>
<dbReference type="InterPro" id="IPR003892">
    <property type="entry name" value="CUE"/>
</dbReference>
<dbReference type="GO" id="GO:0016740">
    <property type="term" value="F:transferase activity"/>
    <property type="evidence" value="ECO:0007669"/>
    <property type="project" value="UniProtKB-KW"/>
</dbReference>
<feature type="region of interest" description="Disordered" evidence="11">
    <location>
        <begin position="596"/>
        <end position="619"/>
    </location>
</feature>
<feature type="compositionally biased region" description="Basic and acidic residues" evidence="11">
    <location>
        <begin position="79"/>
        <end position="96"/>
    </location>
</feature>
<dbReference type="PANTHER" id="PTHR15067:SF4">
    <property type="entry name" value="E3 UBIQUITIN-PROTEIN LIGASE RNF8"/>
    <property type="match status" value="1"/>
</dbReference>